<evidence type="ECO:0000256" key="4">
    <source>
        <dbReference type="ARBA" id="ARBA00022989"/>
    </source>
</evidence>
<dbReference type="InterPro" id="IPR044492">
    <property type="entry name" value="P_typ_ATPase_HD_dom"/>
</dbReference>
<dbReference type="GO" id="GO:0005524">
    <property type="term" value="F:ATP binding"/>
    <property type="evidence" value="ECO:0007669"/>
    <property type="project" value="InterPro"/>
</dbReference>
<keyword evidence="3" id="KW-1278">Translocase</keyword>
<feature type="transmembrane region" description="Helical" evidence="6">
    <location>
        <begin position="619"/>
        <end position="637"/>
    </location>
</feature>
<dbReference type="GO" id="GO:0016887">
    <property type="term" value="F:ATP hydrolysis activity"/>
    <property type="evidence" value="ECO:0007669"/>
    <property type="project" value="InterPro"/>
</dbReference>
<dbReference type="Pfam" id="PF00702">
    <property type="entry name" value="Hydrolase"/>
    <property type="match status" value="1"/>
</dbReference>
<dbReference type="STRING" id="535712.A4Z71_01205"/>
<dbReference type="SUPFAM" id="SSF56784">
    <property type="entry name" value="HAD-like"/>
    <property type="match status" value="1"/>
</dbReference>
<feature type="transmembrane region" description="Helical" evidence="6">
    <location>
        <begin position="742"/>
        <end position="760"/>
    </location>
</feature>
<feature type="domain" description="P-type ATPase A" evidence="7">
    <location>
        <begin position="101"/>
        <end position="193"/>
    </location>
</feature>
<dbReference type="Gene3D" id="3.40.1110.10">
    <property type="entry name" value="Calcium-transporting ATPase, cytoplasmic domain N"/>
    <property type="match status" value="1"/>
</dbReference>
<accession>A0A1D9DXX5</accession>
<dbReference type="GO" id="GO:0005886">
    <property type="term" value="C:plasma membrane"/>
    <property type="evidence" value="ECO:0007669"/>
    <property type="project" value="UniProtKB-SubCell"/>
</dbReference>
<dbReference type="Proteomes" id="UP000243784">
    <property type="component" value="Chromosome"/>
</dbReference>
<dbReference type="KEGG" id="rpla:A4Z71_01205"/>
<feature type="transmembrane region" description="Helical" evidence="6">
    <location>
        <begin position="217"/>
        <end position="235"/>
    </location>
</feature>
<dbReference type="InterPro" id="IPR059000">
    <property type="entry name" value="ATPase_P-type_domA"/>
</dbReference>
<dbReference type="InterPro" id="IPR036412">
    <property type="entry name" value="HAD-like_sf"/>
</dbReference>
<feature type="transmembrane region" description="Helical" evidence="6">
    <location>
        <begin position="594"/>
        <end position="613"/>
    </location>
</feature>
<dbReference type="Gene3D" id="3.40.50.1000">
    <property type="entry name" value="HAD superfamily/HAD-like"/>
    <property type="match status" value="1"/>
</dbReference>
<reference evidence="8 9" key="1">
    <citation type="journal article" date="2016" name="Biochim. Biophys. Acta">
        <title>Photochemical characterization of actinorhodopsin and its functional existence in the natural host.</title>
        <authorList>
            <person name="Nakamura S."/>
            <person name="Kikukawa T."/>
            <person name="Tamogami J."/>
            <person name="Kamiya M."/>
            <person name="Aizawa T."/>
            <person name="Hahn M.W."/>
            <person name="Ihara K."/>
            <person name="Kamo N."/>
            <person name="Demura M."/>
        </authorList>
    </citation>
    <scope>NUCLEOTIDE SEQUENCE [LARGE SCALE GENOMIC DNA]</scope>
    <source>
        <strain evidence="8 9">MWH-Dar1</strain>
    </source>
</reference>
<organism evidence="8 9">
    <name type="scientific">Candidatus Rhodoluna planktonica</name>
    <dbReference type="NCBI Taxonomy" id="535712"/>
    <lineage>
        <taxon>Bacteria</taxon>
        <taxon>Bacillati</taxon>
        <taxon>Actinomycetota</taxon>
        <taxon>Actinomycetes</taxon>
        <taxon>Micrococcales</taxon>
        <taxon>Microbacteriaceae</taxon>
        <taxon>Luna cluster</taxon>
        <taxon>Luna-1 subcluster</taxon>
        <taxon>Rhodoluna</taxon>
    </lineage>
</organism>
<feature type="transmembrane region" description="Helical" evidence="6">
    <location>
        <begin position="247"/>
        <end position="270"/>
    </location>
</feature>
<gene>
    <name evidence="8" type="ORF">A4Z71_01205</name>
</gene>
<keyword evidence="4 6" id="KW-1133">Transmembrane helix</keyword>
<dbReference type="SFLD" id="SFLDG00002">
    <property type="entry name" value="C1.7:_P-type_atpase_like"/>
    <property type="match status" value="1"/>
</dbReference>
<feature type="transmembrane region" description="Helical" evidence="6">
    <location>
        <begin position="682"/>
        <end position="698"/>
    </location>
</feature>
<feature type="transmembrane region" description="Helical" evidence="6">
    <location>
        <begin position="43"/>
        <end position="61"/>
    </location>
</feature>
<dbReference type="NCBIfam" id="TIGR01494">
    <property type="entry name" value="ATPase_P-type"/>
    <property type="match status" value="2"/>
</dbReference>
<evidence type="ECO:0000256" key="2">
    <source>
        <dbReference type="ARBA" id="ARBA00022692"/>
    </source>
</evidence>
<evidence type="ECO:0000256" key="5">
    <source>
        <dbReference type="ARBA" id="ARBA00023136"/>
    </source>
</evidence>
<dbReference type="PRINTS" id="PR00119">
    <property type="entry name" value="CATATPASE"/>
</dbReference>
<dbReference type="Gene3D" id="2.70.150.10">
    <property type="entry name" value="Calcium-transporting ATPase, cytoplasmic transduction domain A"/>
    <property type="match status" value="1"/>
</dbReference>
<dbReference type="PROSITE" id="PS00154">
    <property type="entry name" value="ATPASE_E1_E2"/>
    <property type="match status" value="1"/>
</dbReference>
<dbReference type="SFLD" id="SFLDF00027">
    <property type="entry name" value="p-type_atpase"/>
    <property type="match status" value="1"/>
</dbReference>
<dbReference type="SFLD" id="SFLDS00003">
    <property type="entry name" value="Haloacid_Dehalogenase"/>
    <property type="match status" value="1"/>
</dbReference>
<evidence type="ECO:0000313" key="8">
    <source>
        <dbReference type="EMBL" id="AOY55657.1"/>
    </source>
</evidence>
<sequence>MQSSTDFLGLTSAEVEQRKLTGQTNRHEFSTSRHLVTILRSNIFTLFNGVVGVGFLLLLALGKWQDALFGLAVIANILIGIIQELRSKIILDRLSLIGRKPSRVRRNGITEKVENDQLVLNDLLEFSAGDQLAVDARVVFANNLEIDESLLTGEADPVQKNIDDLLLSGSLVVNGSGLAEVARVGADTFASKLEFEARGFTKVSSEIRESLDRLIKWISWALGPLIVIVLIGQLVTLSKPVDALVRAVASAISMVPQGLVLITSIAFAIAATKLAKRKVVVQELAAVEGLARVDLICFDKTGTLTSGQFEFDQAIELDVDQWQSLPQLENWRNILGAFATQPNANATARALKTQFPDTSIPVSSSQDFNSAQKFSSLTVAGHTWYLGAPEVLTTNAAHLEQAKTLANQGLRVLMLGVEYQQFIPVALVALREEIKVQATQTLAYFKDQSVTMKVISGDHPSTVATVARLAGLDFEGNGFDARNLPTDFGALRSIMEREHVFGRVDPAQKKQMVLAMQKSGHVVAMVGDGVNDVLAIKQADIGIAMGSGSAATRAVANLTLLDNSFDRLPKVVAEGRQVIANVERLSRLFLTKTTWAMILALVFGVLLWEFPFLPRQLSAVDGFAIGIPSFLLAFLPNQKIYQRGFLRRALAFCIPAGFATALGVIGLAIAARISGDWTVSESQTATSIFLSITGLWVLGTLSRPWSAPKVAILLAMIVLAVGMFTLPITIEFFGFSYLTESQIGITAAIGILACLLIEISNRLAQRTIARDSN</sequence>
<dbReference type="EMBL" id="CP015208">
    <property type="protein sequence ID" value="AOY55657.1"/>
    <property type="molecule type" value="Genomic_DNA"/>
</dbReference>
<dbReference type="SUPFAM" id="SSF81665">
    <property type="entry name" value="Calcium ATPase, transmembrane domain M"/>
    <property type="match status" value="1"/>
</dbReference>
<proteinExistence type="predicted"/>
<feature type="transmembrane region" description="Helical" evidence="6">
    <location>
        <begin position="649"/>
        <end position="670"/>
    </location>
</feature>
<dbReference type="InterPro" id="IPR001757">
    <property type="entry name" value="P_typ_ATPase"/>
</dbReference>
<comment type="subcellular location">
    <subcellularLocation>
        <location evidence="1">Cell membrane</location>
        <topology evidence="1">Multi-pass membrane protein</topology>
    </subcellularLocation>
</comment>
<protein>
    <recommendedName>
        <fullName evidence="7">P-type ATPase A domain-containing protein</fullName>
    </recommendedName>
</protein>
<dbReference type="AlphaFoldDB" id="A0A1D9DXX5"/>
<dbReference type="PANTHER" id="PTHR42861">
    <property type="entry name" value="CALCIUM-TRANSPORTING ATPASE"/>
    <property type="match status" value="1"/>
</dbReference>
<evidence type="ECO:0000259" key="7">
    <source>
        <dbReference type="Pfam" id="PF00122"/>
    </source>
</evidence>
<dbReference type="RefSeq" id="WP_070954170.1">
    <property type="nucleotide sequence ID" value="NZ_CP015208.1"/>
</dbReference>
<evidence type="ECO:0000256" key="1">
    <source>
        <dbReference type="ARBA" id="ARBA00004651"/>
    </source>
</evidence>
<evidence type="ECO:0000256" key="6">
    <source>
        <dbReference type="SAM" id="Phobius"/>
    </source>
</evidence>
<dbReference type="InterPro" id="IPR023214">
    <property type="entry name" value="HAD_sf"/>
</dbReference>
<dbReference type="Pfam" id="PF00122">
    <property type="entry name" value="E1-E2_ATPase"/>
    <property type="match status" value="1"/>
</dbReference>
<dbReference type="OrthoDB" id="9814270at2"/>
<keyword evidence="9" id="KW-1185">Reference proteome</keyword>
<feature type="transmembrane region" description="Helical" evidence="6">
    <location>
        <begin position="710"/>
        <end position="730"/>
    </location>
</feature>
<name>A0A1D9DXX5_9MICO</name>
<keyword evidence="5 6" id="KW-0472">Membrane</keyword>
<dbReference type="InterPro" id="IPR008250">
    <property type="entry name" value="ATPase_P-typ_transduc_dom_A_sf"/>
</dbReference>
<evidence type="ECO:0000256" key="3">
    <source>
        <dbReference type="ARBA" id="ARBA00022967"/>
    </source>
</evidence>
<dbReference type="InterPro" id="IPR023299">
    <property type="entry name" value="ATPase_P-typ_cyto_dom_N"/>
</dbReference>
<dbReference type="Gene3D" id="1.20.1110.10">
    <property type="entry name" value="Calcium-transporting ATPase, transmembrane domain"/>
    <property type="match status" value="1"/>
</dbReference>
<keyword evidence="2 6" id="KW-0812">Transmembrane</keyword>
<dbReference type="InterPro" id="IPR023298">
    <property type="entry name" value="ATPase_P-typ_TM_dom_sf"/>
</dbReference>
<dbReference type="InterPro" id="IPR018303">
    <property type="entry name" value="ATPase_P-typ_P_site"/>
</dbReference>
<feature type="transmembrane region" description="Helical" evidence="6">
    <location>
        <begin position="67"/>
        <end position="85"/>
    </location>
</feature>
<dbReference type="SUPFAM" id="SSF81653">
    <property type="entry name" value="Calcium ATPase, transduction domain A"/>
    <property type="match status" value="1"/>
</dbReference>
<evidence type="ECO:0000313" key="9">
    <source>
        <dbReference type="Proteomes" id="UP000243784"/>
    </source>
</evidence>